<comment type="function">
    <text evidence="1 12">The M ring may be actively involved in energy transduction.</text>
</comment>
<evidence type="ECO:0000256" key="9">
    <source>
        <dbReference type="ARBA" id="ARBA00023136"/>
    </source>
</evidence>
<dbReference type="InterPro" id="IPR000067">
    <property type="entry name" value="FlgMring_FliF"/>
</dbReference>
<evidence type="ECO:0000256" key="11">
    <source>
        <dbReference type="ARBA" id="ARBA00025936"/>
    </source>
</evidence>
<feature type="transmembrane region" description="Helical" evidence="14">
    <location>
        <begin position="494"/>
        <end position="512"/>
    </location>
</feature>
<evidence type="ECO:0000256" key="2">
    <source>
        <dbReference type="ARBA" id="ARBA00004117"/>
    </source>
</evidence>
<comment type="subunit">
    <text evidence="11">The basal body constitutes a major portion of the flagellar organelle and consists of four rings (L,P,S, and M) mounted on a central rod. The M ring is integral to the inner membrane of the cell and may be connected to the flagellar rod via the S ring. The S (supramembrane ring) lies just distal to the M ring. The L and P rings lie in the outer membrane and the periplasmic space, respectively.</text>
</comment>
<dbReference type="GO" id="GO:0009431">
    <property type="term" value="C:bacterial-type flagellum basal body, MS ring"/>
    <property type="evidence" value="ECO:0007669"/>
    <property type="project" value="InterPro"/>
</dbReference>
<feature type="domain" description="Flagellar M-ring N-terminal" evidence="15">
    <location>
        <begin position="60"/>
        <end position="236"/>
    </location>
</feature>
<dbReference type="PANTHER" id="PTHR30046">
    <property type="entry name" value="FLAGELLAR M-RING PROTEIN"/>
    <property type="match status" value="1"/>
</dbReference>
<dbReference type="PANTHER" id="PTHR30046:SF0">
    <property type="entry name" value="FLAGELLAR M-RING PROTEIN"/>
    <property type="match status" value="1"/>
</dbReference>
<evidence type="ECO:0000259" key="16">
    <source>
        <dbReference type="Pfam" id="PF08345"/>
    </source>
</evidence>
<evidence type="ECO:0000256" key="1">
    <source>
        <dbReference type="ARBA" id="ARBA00003820"/>
    </source>
</evidence>
<reference evidence="17 18" key="1">
    <citation type="submission" date="2019-12" db="EMBL/GenBank/DDBJ databases">
        <title>Complete genome sequence of Pseudomonas stutzeri.</title>
        <authorList>
            <person name="Lim S.R."/>
            <person name="Kim J.H."/>
        </authorList>
    </citation>
    <scope>NUCLEOTIDE SEQUENCE [LARGE SCALE GENOMIC DNA]</scope>
    <source>
        <strain evidence="17 18">PM101005</strain>
    </source>
</reference>
<comment type="subcellular location">
    <subcellularLocation>
        <location evidence="2 12">Bacterial flagellum basal body</location>
    </subcellularLocation>
    <subcellularLocation>
        <location evidence="3">Cell membrane</location>
        <topology evidence="3">Multi-pass membrane protein</topology>
    </subcellularLocation>
</comment>
<dbReference type="OrthoDB" id="8554211at2"/>
<dbReference type="GO" id="GO:0005886">
    <property type="term" value="C:plasma membrane"/>
    <property type="evidence" value="ECO:0007669"/>
    <property type="project" value="UniProtKB-SubCell"/>
</dbReference>
<dbReference type="NCBIfam" id="TIGR00206">
    <property type="entry name" value="fliF"/>
    <property type="match status" value="1"/>
</dbReference>
<evidence type="ECO:0000313" key="17">
    <source>
        <dbReference type="EMBL" id="QGZ30483.1"/>
    </source>
</evidence>
<name>A0A6I6LMM7_STUST</name>
<dbReference type="GO" id="GO:0071973">
    <property type="term" value="P:bacterial-type flagellum-dependent cell motility"/>
    <property type="evidence" value="ECO:0007669"/>
    <property type="project" value="InterPro"/>
</dbReference>
<keyword evidence="17" id="KW-0966">Cell projection</keyword>
<dbReference type="Pfam" id="PF01514">
    <property type="entry name" value="YscJ_FliF"/>
    <property type="match status" value="1"/>
</dbReference>
<evidence type="ECO:0000256" key="14">
    <source>
        <dbReference type="SAM" id="Phobius"/>
    </source>
</evidence>
<dbReference type="Proteomes" id="UP000438983">
    <property type="component" value="Chromosome"/>
</dbReference>
<evidence type="ECO:0000256" key="13">
    <source>
        <dbReference type="SAM" id="MobiDB-lite"/>
    </source>
</evidence>
<feature type="compositionally biased region" description="Low complexity" evidence="13">
    <location>
        <begin position="306"/>
        <end position="318"/>
    </location>
</feature>
<organism evidence="17 18">
    <name type="scientific">Stutzerimonas stutzeri</name>
    <name type="common">Pseudomonas stutzeri</name>
    <dbReference type="NCBI Taxonomy" id="316"/>
    <lineage>
        <taxon>Bacteria</taxon>
        <taxon>Pseudomonadati</taxon>
        <taxon>Pseudomonadota</taxon>
        <taxon>Gammaproteobacteria</taxon>
        <taxon>Pseudomonadales</taxon>
        <taxon>Pseudomonadaceae</taxon>
        <taxon>Stutzerimonas</taxon>
    </lineage>
</organism>
<dbReference type="EMBL" id="CP046902">
    <property type="protein sequence ID" value="QGZ30483.1"/>
    <property type="molecule type" value="Genomic_DNA"/>
</dbReference>
<dbReference type="InterPro" id="IPR006182">
    <property type="entry name" value="FliF_N_dom"/>
</dbReference>
<protein>
    <recommendedName>
        <fullName evidence="5 12">Flagellar M-ring protein</fullName>
    </recommendedName>
</protein>
<keyword evidence="6" id="KW-1003">Cell membrane</keyword>
<keyword evidence="9 14" id="KW-0472">Membrane</keyword>
<evidence type="ECO:0000256" key="6">
    <source>
        <dbReference type="ARBA" id="ARBA00022475"/>
    </source>
</evidence>
<evidence type="ECO:0000256" key="3">
    <source>
        <dbReference type="ARBA" id="ARBA00004651"/>
    </source>
</evidence>
<evidence type="ECO:0000256" key="5">
    <source>
        <dbReference type="ARBA" id="ARBA00017949"/>
    </source>
</evidence>
<dbReference type="InterPro" id="IPR013556">
    <property type="entry name" value="Flag_M-ring_C"/>
</dbReference>
<keyword evidence="10 12" id="KW-0975">Bacterial flagellum</keyword>
<gene>
    <name evidence="17" type="primary">fliF</name>
    <name evidence="17" type="ORF">GQA94_10570</name>
</gene>
<evidence type="ECO:0000256" key="7">
    <source>
        <dbReference type="ARBA" id="ARBA00022692"/>
    </source>
</evidence>
<dbReference type="RefSeq" id="WP_158187980.1">
    <property type="nucleotide sequence ID" value="NZ_CP046902.1"/>
</dbReference>
<dbReference type="Gene3D" id="3.30.300.30">
    <property type="match status" value="1"/>
</dbReference>
<keyword evidence="17" id="KW-0282">Flagellum</keyword>
<dbReference type="InterPro" id="IPR045851">
    <property type="entry name" value="AMP-bd_C_sf"/>
</dbReference>
<keyword evidence="7 14" id="KW-0812">Transmembrane</keyword>
<accession>A0A6I6LMM7</accession>
<feature type="domain" description="Flagellar M-ring C-terminal" evidence="16">
    <location>
        <begin position="269"/>
        <end position="467"/>
    </location>
</feature>
<dbReference type="InterPro" id="IPR043427">
    <property type="entry name" value="YscJ/FliF"/>
</dbReference>
<evidence type="ECO:0000313" key="18">
    <source>
        <dbReference type="Proteomes" id="UP000438983"/>
    </source>
</evidence>
<proteinExistence type="inferred from homology"/>
<keyword evidence="8 14" id="KW-1133">Transmembrane helix</keyword>
<keyword evidence="17" id="KW-0969">Cilium</keyword>
<feature type="transmembrane region" description="Helical" evidence="14">
    <location>
        <begin position="39"/>
        <end position="58"/>
    </location>
</feature>
<evidence type="ECO:0000259" key="15">
    <source>
        <dbReference type="Pfam" id="PF01514"/>
    </source>
</evidence>
<evidence type="ECO:0000256" key="4">
    <source>
        <dbReference type="ARBA" id="ARBA00007971"/>
    </source>
</evidence>
<evidence type="ECO:0000256" key="8">
    <source>
        <dbReference type="ARBA" id="ARBA00022989"/>
    </source>
</evidence>
<dbReference type="Pfam" id="PF08345">
    <property type="entry name" value="YscJ_FliF_C"/>
    <property type="match status" value="1"/>
</dbReference>
<sequence length="592" mass="63449">MAEALSKVPVAVDSQTPKKPLLGLTFLENLAEMSMLRQIGLLVGLAASVAIGFAVVLWSQQPDYRPLLGSLAGMDANQVMETLAAADISYTVEPTSGALLVKADDLARARLKLAGAGIAPADSNIGFEILDKEQGLGTSQFMEATRYRRGLEGELGRTVSSLNNVKAARVHLAIPKSSVFVRDERKPSASVLVELYPGRSLEPSQVMAIINLVATSVPELTKSQITVVDQKGNLLSDQQELTELSMAGKQFDYSRRMESLYTQRVHNILQPVLGSGRYKAEVSADVDFSAVESTSETFNPDQPALRSEQSVSEQRQSSLGPQGVPGALSNQPPGPAAAPENALAGQAAAAGAIAPGQPLLDANGQQVMDPATGQPMLAPYPADKREQATRNYELDRSISYTKQQQGRLRRLSVAVVLDDQLTVAADGTATRVPRSAEELARFTRLVQDAVGFDASRGDSVSVINAPFATDSFDETFVDVPFYSQPWFWDIVKQVLGVLFILVLVFGVLRPVLNNLTHAGKSKELQPVGDDAELGDMDAALATDRVSLSGPQSIMLPSPTEGYDAQLNAIKNLVAEDPGRVAQVVKDWINADE</sequence>
<feature type="region of interest" description="Disordered" evidence="13">
    <location>
        <begin position="294"/>
        <end position="341"/>
    </location>
</feature>
<comment type="similarity">
    <text evidence="4 12">Belongs to the FliF family.</text>
</comment>
<dbReference type="PRINTS" id="PR01009">
    <property type="entry name" value="FLGMRINGFLIF"/>
</dbReference>
<evidence type="ECO:0000256" key="12">
    <source>
        <dbReference type="PIRNR" id="PIRNR004862"/>
    </source>
</evidence>
<evidence type="ECO:0000256" key="10">
    <source>
        <dbReference type="ARBA" id="ARBA00023143"/>
    </source>
</evidence>
<dbReference type="PIRSF" id="PIRSF004862">
    <property type="entry name" value="FliF"/>
    <property type="match status" value="1"/>
</dbReference>
<dbReference type="GO" id="GO:0003774">
    <property type="term" value="F:cytoskeletal motor activity"/>
    <property type="evidence" value="ECO:0007669"/>
    <property type="project" value="InterPro"/>
</dbReference>
<dbReference type="AlphaFoldDB" id="A0A6I6LMM7"/>